<dbReference type="InterPro" id="IPR002634">
    <property type="entry name" value="BolA"/>
</dbReference>
<dbReference type="EMBL" id="CH408161">
    <property type="protein sequence ID" value="EDK41494.2"/>
    <property type="molecule type" value="Genomic_DNA"/>
</dbReference>
<dbReference type="RefSeq" id="XP_001482572.2">
    <property type="nucleotide sequence ID" value="XM_001482522.1"/>
</dbReference>
<dbReference type="OrthoDB" id="411584at2759"/>
<comment type="similarity">
    <text evidence="1">Belongs to the BolA/IbaG family.</text>
</comment>
<keyword evidence="3" id="KW-1185">Reference proteome</keyword>
<dbReference type="STRING" id="294746.A5DQP1"/>
<dbReference type="GO" id="GO:0005759">
    <property type="term" value="C:mitochondrial matrix"/>
    <property type="evidence" value="ECO:0007669"/>
    <property type="project" value="TreeGrafter"/>
</dbReference>
<dbReference type="InParanoid" id="A5DQP1"/>
<dbReference type="KEGG" id="pgu:PGUG_05592"/>
<name>A5DQP1_PICGU</name>
<dbReference type="Pfam" id="PF01722">
    <property type="entry name" value="BolA"/>
    <property type="match status" value="1"/>
</dbReference>
<dbReference type="HOGENOM" id="CLU_109462_2_0_1"/>
<reference evidence="2 3" key="1">
    <citation type="journal article" date="2009" name="Nature">
        <title>Evolution of pathogenicity and sexual reproduction in eight Candida genomes.</title>
        <authorList>
            <person name="Butler G."/>
            <person name="Rasmussen M.D."/>
            <person name="Lin M.F."/>
            <person name="Santos M.A."/>
            <person name="Sakthikumar S."/>
            <person name="Munro C.A."/>
            <person name="Rheinbay E."/>
            <person name="Grabherr M."/>
            <person name="Forche A."/>
            <person name="Reedy J.L."/>
            <person name="Agrafioti I."/>
            <person name="Arnaud M.B."/>
            <person name="Bates S."/>
            <person name="Brown A.J."/>
            <person name="Brunke S."/>
            <person name="Costanzo M.C."/>
            <person name="Fitzpatrick D.A."/>
            <person name="de Groot P.W."/>
            <person name="Harris D."/>
            <person name="Hoyer L.L."/>
            <person name="Hube B."/>
            <person name="Klis F.M."/>
            <person name="Kodira C."/>
            <person name="Lennard N."/>
            <person name="Logue M.E."/>
            <person name="Martin R."/>
            <person name="Neiman A.M."/>
            <person name="Nikolaou E."/>
            <person name="Quail M.A."/>
            <person name="Quinn J."/>
            <person name="Santos M.C."/>
            <person name="Schmitzberger F.F."/>
            <person name="Sherlock G."/>
            <person name="Shah P."/>
            <person name="Silverstein K.A."/>
            <person name="Skrzypek M.S."/>
            <person name="Soll D."/>
            <person name="Staggs R."/>
            <person name="Stansfield I."/>
            <person name="Stumpf M.P."/>
            <person name="Sudbery P.E."/>
            <person name="Srikantha T."/>
            <person name="Zeng Q."/>
            <person name="Berman J."/>
            <person name="Berriman M."/>
            <person name="Heitman J."/>
            <person name="Gow N.A."/>
            <person name="Lorenz M.C."/>
            <person name="Birren B.W."/>
            <person name="Kellis M."/>
            <person name="Cuomo C.A."/>
        </authorList>
    </citation>
    <scope>NUCLEOTIDE SEQUENCE [LARGE SCALE GENOMIC DNA]</scope>
    <source>
        <strain evidence="3">ATCC 6260 / CBS 566 / DSM 6381 / JCM 1539 / NBRC 10279 / NRRL Y-324</strain>
    </source>
</reference>
<dbReference type="PANTHER" id="PTHR46230">
    <property type="match status" value="1"/>
</dbReference>
<dbReference type="GeneID" id="5124443"/>
<dbReference type="PANTHER" id="PTHR46230:SF7">
    <property type="entry name" value="BOLA-LIKE PROTEIN 1"/>
    <property type="match status" value="1"/>
</dbReference>
<dbReference type="AlphaFoldDB" id="A5DQP1"/>
<dbReference type="SUPFAM" id="SSF82657">
    <property type="entry name" value="BolA-like"/>
    <property type="match status" value="1"/>
</dbReference>
<dbReference type="eggNOG" id="KOG2313">
    <property type="taxonomic scope" value="Eukaryota"/>
</dbReference>
<dbReference type="FunCoup" id="A5DQP1">
    <property type="interactions" value="15"/>
</dbReference>
<protein>
    <recommendedName>
        <fullName evidence="4">BolA-like protein</fullName>
    </recommendedName>
</protein>
<sequence>MVFRVQAEIQLTMSLLHFRSTIHRSSFIIRKSMSTSTQPGPIEACMTAKLKDQFKPTSLKIKNDSHKHAHHAGIRGATNTTESHFQIEIVSDEFEGKNMPTRHRMVYQLLSDELQNKGVHALQMKTKTPAEFSKTNQ</sequence>
<proteinExistence type="inferred from homology"/>
<accession>A5DQP1</accession>
<gene>
    <name evidence="2" type="ORF">PGUG_05592</name>
</gene>
<organism evidence="2 3">
    <name type="scientific">Meyerozyma guilliermondii (strain ATCC 6260 / CBS 566 / DSM 6381 / JCM 1539 / NBRC 10279 / NRRL Y-324)</name>
    <name type="common">Yeast</name>
    <name type="synonym">Candida guilliermondii</name>
    <dbReference type="NCBI Taxonomy" id="294746"/>
    <lineage>
        <taxon>Eukaryota</taxon>
        <taxon>Fungi</taxon>
        <taxon>Dikarya</taxon>
        <taxon>Ascomycota</taxon>
        <taxon>Saccharomycotina</taxon>
        <taxon>Pichiomycetes</taxon>
        <taxon>Debaryomycetaceae</taxon>
        <taxon>Meyerozyma</taxon>
    </lineage>
</organism>
<dbReference type="GO" id="GO:0044572">
    <property type="term" value="P:[4Fe-4S] cluster assembly"/>
    <property type="evidence" value="ECO:0007669"/>
    <property type="project" value="TreeGrafter"/>
</dbReference>
<evidence type="ECO:0000313" key="3">
    <source>
        <dbReference type="Proteomes" id="UP000001997"/>
    </source>
</evidence>
<dbReference type="InterPro" id="IPR036065">
    <property type="entry name" value="BolA-like_sf"/>
</dbReference>
<evidence type="ECO:0000313" key="2">
    <source>
        <dbReference type="EMBL" id="EDK41494.2"/>
    </source>
</evidence>
<dbReference type="OMA" id="CLGGFGK"/>
<evidence type="ECO:0008006" key="4">
    <source>
        <dbReference type="Google" id="ProtNLM"/>
    </source>
</evidence>
<dbReference type="Proteomes" id="UP000001997">
    <property type="component" value="Unassembled WGS sequence"/>
</dbReference>
<dbReference type="VEuPathDB" id="FungiDB:PGUG_05592"/>
<dbReference type="Gene3D" id="3.30.300.90">
    <property type="entry name" value="BolA-like"/>
    <property type="match status" value="1"/>
</dbReference>
<evidence type="ECO:0000256" key="1">
    <source>
        <dbReference type="RuleBase" id="RU003860"/>
    </source>
</evidence>